<organism evidence="9 10">
    <name type="scientific">Abiotrophia defectiva</name>
    <name type="common">Streptococcus defectivus</name>
    <dbReference type="NCBI Taxonomy" id="46125"/>
    <lineage>
        <taxon>Bacteria</taxon>
        <taxon>Bacillati</taxon>
        <taxon>Bacillota</taxon>
        <taxon>Bacilli</taxon>
        <taxon>Lactobacillales</taxon>
        <taxon>Aerococcaceae</taxon>
        <taxon>Abiotrophia</taxon>
    </lineage>
</organism>
<dbReference type="InterPro" id="IPR038078">
    <property type="entry name" value="PhoU-like_sf"/>
</dbReference>
<dbReference type="FunFam" id="1.20.58.220:FF:000004">
    <property type="entry name" value="Phosphate-specific transport system accessory protein PhoU"/>
    <property type="match status" value="1"/>
</dbReference>
<name>A0A929MRN0_ABIDE</name>
<evidence type="ECO:0000313" key="9">
    <source>
        <dbReference type="EMBL" id="MBF0935588.1"/>
    </source>
</evidence>
<proteinExistence type="inferred from homology"/>
<evidence type="ECO:0000256" key="4">
    <source>
        <dbReference type="ARBA" id="ARBA00022448"/>
    </source>
</evidence>
<keyword evidence="4 7" id="KW-0813">Transport</keyword>
<comment type="function">
    <text evidence="7">Plays a role in the regulation of phosphate uptake.</text>
</comment>
<dbReference type="EMBL" id="JABZFV010000296">
    <property type="protein sequence ID" value="MBF0935588.1"/>
    <property type="molecule type" value="Genomic_DNA"/>
</dbReference>
<evidence type="ECO:0000256" key="3">
    <source>
        <dbReference type="ARBA" id="ARBA00011738"/>
    </source>
</evidence>
<keyword evidence="6 7" id="KW-0592">Phosphate transport</keyword>
<evidence type="ECO:0000256" key="6">
    <source>
        <dbReference type="ARBA" id="ARBA00022592"/>
    </source>
</evidence>
<evidence type="ECO:0000256" key="1">
    <source>
        <dbReference type="ARBA" id="ARBA00004496"/>
    </source>
</evidence>
<dbReference type="GO" id="GO:0006817">
    <property type="term" value="P:phosphate ion transport"/>
    <property type="evidence" value="ECO:0007669"/>
    <property type="project" value="UniProtKB-KW"/>
</dbReference>
<evidence type="ECO:0000256" key="5">
    <source>
        <dbReference type="ARBA" id="ARBA00022490"/>
    </source>
</evidence>
<dbReference type="PANTHER" id="PTHR42930:SF3">
    <property type="entry name" value="PHOSPHATE-SPECIFIC TRANSPORT SYSTEM ACCESSORY PROTEIN PHOU"/>
    <property type="match status" value="1"/>
</dbReference>
<comment type="subcellular location">
    <subcellularLocation>
        <location evidence="1 7">Cytoplasm</location>
    </subcellularLocation>
</comment>
<comment type="subunit">
    <text evidence="3 7">Homodimer.</text>
</comment>
<sequence length="218" mass="24526">MRNNYVQELEALHNKLLDLGKAAETSVNKATQAYIESDTELAHEVFSDDLRINATTAEIEKDTHKIIALQQPVAQDLRMLFAVLHVSIDLERIADHAVSIGTIALRNQDHDEESQTVKGYLARMAQVAEKMIADALDSYITRDAKKARKVALMDEEIDELLEAVYRDTAERMERKRELIPAGIDYLGVAGSLERIGDYVTNICERVVFLNTGEIVELN</sequence>
<dbReference type="GeneID" id="84816784"/>
<dbReference type="InterPro" id="IPR026022">
    <property type="entry name" value="PhoU_dom"/>
</dbReference>
<feature type="domain" description="PhoU" evidence="8">
    <location>
        <begin position="17"/>
        <end position="102"/>
    </location>
</feature>
<dbReference type="GO" id="GO:0030643">
    <property type="term" value="P:intracellular phosphate ion homeostasis"/>
    <property type="evidence" value="ECO:0007669"/>
    <property type="project" value="InterPro"/>
</dbReference>
<gene>
    <name evidence="9" type="primary">phoU</name>
    <name evidence="9" type="ORF">HXK00_08135</name>
</gene>
<comment type="similarity">
    <text evidence="2 7">Belongs to the PhoU family.</text>
</comment>
<keyword evidence="5 7" id="KW-0963">Cytoplasm</keyword>
<evidence type="ECO:0000313" key="10">
    <source>
        <dbReference type="Proteomes" id="UP000757900"/>
    </source>
</evidence>
<protein>
    <recommendedName>
        <fullName evidence="7">Phosphate-specific transport system accessory protein PhoU</fullName>
    </recommendedName>
</protein>
<feature type="domain" description="PhoU" evidence="8">
    <location>
        <begin position="121"/>
        <end position="206"/>
    </location>
</feature>
<reference evidence="9" key="1">
    <citation type="submission" date="2020-04" db="EMBL/GenBank/DDBJ databases">
        <title>Deep metagenomics examines the oral microbiome during advanced dental caries in children, revealing novel taxa and co-occurrences with host molecules.</title>
        <authorList>
            <person name="Baker J.L."/>
            <person name="Morton J.T."/>
            <person name="Dinis M."/>
            <person name="Alvarez R."/>
            <person name="Tran N.C."/>
            <person name="Knight R."/>
            <person name="Edlund A."/>
        </authorList>
    </citation>
    <scope>NUCLEOTIDE SEQUENCE</scope>
    <source>
        <strain evidence="9">JCVI_23_bin.16</strain>
    </source>
</reference>
<dbReference type="AlphaFoldDB" id="A0A929MRN0"/>
<dbReference type="InterPro" id="IPR028366">
    <property type="entry name" value="PhoU"/>
</dbReference>
<dbReference type="RefSeq" id="WP_023391347.1">
    <property type="nucleotide sequence ID" value="NZ_CAUPYR010000002.1"/>
</dbReference>
<dbReference type="NCBIfam" id="TIGR02135">
    <property type="entry name" value="phoU_full"/>
    <property type="match status" value="1"/>
</dbReference>
<evidence type="ECO:0000256" key="7">
    <source>
        <dbReference type="PIRNR" id="PIRNR003107"/>
    </source>
</evidence>
<comment type="caution">
    <text evidence="9">The sequence shown here is derived from an EMBL/GenBank/DDBJ whole genome shotgun (WGS) entry which is preliminary data.</text>
</comment>
<dbReference type="Proteomes" id="UP000757900">
    <property type="component" value="Unassembled WGS sequence"/>
</dbReference>
<dbReference type="GO" id="GO:0005737">
    <property type="term" value="C:cytoplasm"/>
    <property type="evidence" value="ECO:0007669"/>
    <property type="project" value="UniProtKB-SubCell"/>
</dbReference>
<dbReference type="SUPFAM" id="SSF109755">
    <property type="entry name" value="PhoU-like"/>
    <property type="match status" value="1"/>
</dbReference>
<dbReference type="GO" id="GO:0045936">
    <property type="term" value="P:negative regulation of phosphate metabolic process"/>
    <property type="evidence" value="ECO:0007669"/>
    <property type="project" value="InterPro"/>
</dbReference>
<dbReference type="Gene3D" id="1.20.58.220">
    <property type="entry name" value="Phosphate transport system protein phou homolog 2, domain 2"/>
    <property type="match status" value="1"/>
</dbReference>
<evidence type="ECO:0000256" key="2">
    <source>
        <dbReference type="ARBA" id="ARBA00008107"/>
    </source>
</evidence>
<dbReference type="Pfam" id="PF01895">
    <property type="entry name" value="PhoU"/>
    <property type="match status" value="2"/>
</dbReference>
<accession>A0A929MRN0</accession>
<dbReference type="PIRSF" id="PIRSF003107">
    <property type="entry name" value="PhoU"/>
    <property type="match status" value="1"/>
</dbReference>
<evidence type="ECO:0000259" key="8">
    <source>
        <dbReference type="Pfam" id="PF01895"/>
    </source>
</evidence>
<dbReference type="PANTHER" id="PTHR42930">
    <property type="entry name" value="PHOSPHATE-SPECIFIC TRANSPORT SYSTEM ACCESSORY PROTEIN PHOU"/>
    <property type="match status" value="1"/>
</dbReference>